<dbReference type="InterPro" id="IPR023214">
    <property type="entry name" value="HAD_sf"/>
</dbReference>
<dbReference type="SUPFAM" id="SSF56784">
    <property type="entry name" value="HAD-like"/>
    <property type="match status" value="1"/>
</dbReference>
<protein>
    <submittedName>
        <fullName evidence="1">Cof subfamily protein (Haloacid dehalogenase superfamily)</fullName>
    </submittedName>
</protein>
<gene>
    <name evidence="1" type="ORF">J2S15_003377</name>
</gene>
<name>A0ABU0E6T7_9FIRM</name>
<dbReference type="PANTHER" id="PTHR10000:SF8">
    <property type="entry name" value="HAD SUPERFAMILY HYDROLASE-LIKE, TYPE 3"/>
    <property type="match status" value="1"/>
</dbReference>
<accession>A0ABU0E6T7</accession>
<evidence type="ECO:0000313" key="2">
    <source>
        <dbReference type="Proteomes" id="UP001230220"/>
    </source>
</evidence>
<comment type="caution">
    <text evidence="1">The sequence shown here is derived from an EMBL/GenBank/DDBJ whole genome shotgun (WGS) entry which is preliminary data.</text>
</comment>
<dbReference type="NCBIfam" id="TIGR00099">
    <property type="entry name" value="Cof-subfamily"/>
    <property type="match status" value="1"/>
</dbReference>
<dbReference type="SFLD" id="SFLDS00003">
    <property type="entry name" value="Haloacid_Dehalogenase"/>
    <property type="match status" value="1"/>
</dbReference>
<dbReference type="Gene3D" id="3.40.50.1000">
    <property type="entry name" value="HAD superfamily/HAD-like"/>
    <property type="match status" value="1"/>
</dbReference>
<dbReference type="InterPro" id="IPR006379">
    <property type="entry name" value="HAD-SF_hydro_IIB"/>
</dbReference>
<dbReference type="Gene3D" id="3.30.1240.10">
    <property type="match status" value="1"/>
</dbReference>
<organism evidence="1 2">
    <name type="scientific">Breznakia pachnodae</name>
    <dbReference type="NCBI Taxonomy" id="265178"/>
    <lineage>
        <taxon>Bacteria</taxon>
        <taxon>Bacillati</taxon>
        <taxon>Bacillota</taxon>
        <taxon>Erysipelotrichia</taxon>
        <taxon>Erysipelotrichales</taxon>
        <taxon>Erysipelotrichaceae</taxon>
        <taxon>Breznakia</taxon>
    </lineage>
</organism>
<keyword evidence="2" id="KW-1185">Reference proteome</keyword>
<dbReference type="PROSITE" id="PS01229">
    <property type="entry name" value="COF_2"/>
    <property type="match status" value="1"/>
</dbReference>
<dbReference type="Proteomes" id="UP001230220">
    <property type="component" value="Unassembled WGS sequence"/>
</dbReference>
<dbReference type="RefSeq" id="WP_307410399.1">
    <property type="nucleotide sequence ID" value="NZ_JAUSUR010000007.1"/>
</dbReference>
<reference evidence="1 2" key="1">
    <citation type="submission" date="2023-07" db="EMBL/GenBank/DDBJ databases">
        <title>Genomic Encyclopedia of Type Strains, Phase IV (KMG-IV): sequencing the most valuable type-strain genomes for metagenomic binning, comparative biology and taxonomic classification.</title>
        <authorList>
            <person name="Goeker M."/>
        </authorList>
    </citation>
    <scope>NUCLEOTIDE SEQUENCE [LARGE SCALE GENOMIC DNA]</scope>
    <source>
        <strain evidence="1 2">DSM 16784</strain>
    </source>
</reference>
<sequence length="276" mass="31099">MIKAICMDLDGTLLNSEKTISEKTVTGLRSFADKGVKLILASGRTYKRMAEYAQMINADKSGGKIIEANGVGIYDYEKNTYELIRRMNIAEAKEAVEYLRDKQVEILVMAEENVFVILAPNETTSRYVVRNSNMEGLRNRQFFEVESIDEVSEPINKICVFDDVDIISDIYEDMSRHSFKEDLWFGRPLTSWLEIGPASVSKGNALKKVMEQEEFNEDEVVVFGDGENDLSMLGVVKNSVAMGNAMQNVKDACAYECGTCDEDGIINFLIEKEEIL</sequence>
<proteinExistence type="predicted"/>
<dbReference type="SFLD" id="SFLDG01140">
    <property type="entry name" value="C2.B:_Phosphomannomutase_and_P"/>
    <property type="match status" value="1"/>
</dbReference>
<dbReference type="PANTHER" id="PTHR10000">
    <property type="entry name" value="PHOSPHOSERINE PHOSPHATASE"/>
    <property type="match status" value="1"/>
</dbReference>
<dbReference type="Pfam" id="PF08282">
    <property type="entry name" value="Hydrolase_3"/>
    <property type="match status" value="1"/>
</dbReference>
<dbReference type="EMBL" id="JAUSUR010000007">
    <property type="protein sequence ID" value="MDQ0362623.1"/>
    <property type="molecule type" value="Genomic_DNA"/>
</dbReference>
<dbReference type="InterPro" id="IPR000150">
    <property type="entry name" value="Cof"/>
</dbReference>
<dbReference type="NCBIfam" id="TIGR01484">
    <property type="entry name" value="HAD-SF-IIB"/>
    <property type="match status" value="1"/>
</dbReference>
<evidence type="ECO:0000313" key="1">
    <source>
        <dbReference type="EMBL" id="MDQ0362623.1"/>
    </source>
</evidence>
<dbReference type="InterPro" id="IPR036412">
    <property type="entry name" value="HAD-like_sf"/>
</dbReference>
<dbReference type="PROSITE" id="PS01228">
    <property type="entry name" value="COF_1"/>
    <property type="match status" value="1"/>
</dbReference>